<sequence length="85" mass="9925">MSHNFCIFIIYFVPNNLLNPFVILSVNNFNFVSFVPNNLLNPFVILSVNNFNFVSFVPNNLLNPFVIFSVVCYYEFVSVSVYSYY</sequence>
<dbReference type="AlphaFoldDB" id="A0A0K2V188"/>
<dbReference type="EMBL" id="HACA01026385">
    <property type="protein sequence ID" value="CDW43746.1"/>
    <property type="molecule type" value="Transcribed_RNA"/>
</dbReference>
<protein>
    <submittedName>
        <fullName evidence="2">Uncharacterized protein</fullName>
    </submittedName>
</protein>
<feature type="transmembrane region" description="Helical" evidence="1">
    <location>
        <begin position="65"/>
        <end position="84"/>
    </location>
</feature>
<feature type="transmembrane region" description="Helical" evidence="1">
    <location>
        <begin position="7"/>
        <end position="27"/>
    </location>
</feature>
<name>A0A0K2V188_LEPSM</name>
<evidence type="ECO:0000313" key="2">
    <source>
        <dbReference type="EMBL" id="CDW43746.1"/>
    </source>
</evidence>
<keyword evidence="1" id="KW-0472">Membrane</keyword>
<proteinExistence type="predicted"/>
<organism evidence="2">
    <name type="scientific">Lepeophtheirus salmonis</name>
    <name type="common">Salmon louse</name>
    <name type="synonym">Caligus salmonis</name>
    <dbReference type="NCBI Taxonomy" id="72036"/>
    <lineage>
        <taxon>Eukaryota</taxon>
        <taxon>Metazoa</taxon>
        <taxon>Ecdysozoa</taxon>
        <taxon>Arthropoda</taxon>
        <taxon>Crustacea</taxon>
        <taxon>Multicrustacea</taxon>
        <taxon>Hexanauplia</taxon>
        <taxon>Copepoda</taxon>
        <taxon>Siphonostomatoida</taxon>
        <taxon>Caligidae</taxon>
        <taxon>Lepeophtheirus</taxon>
    </lineage>
</organism>
<keyword evidence="1" id="KW-0812">Transmembrane</keyword>
<accession>A0A0K2V188</accession>
<reference evidence="2" key="1">
    <citation type="submission" date="2014-05" db="EMBL/GenBank/DDBJ databases">
        <authorList>
            <person name="Chronopoulou M."/>
        </authorList>
    </citation>
    <scope>NUCLEOTIDE SEQUENCE</scope>
    <source>
        <tissue evidence="2">Whole organism</tissue>
    </source>
</reference>
<evidence type="ECO:0000256" key="1">
    <source>
        <dbReference type="SAM" id="Phobius"/>
    </source>
</evidence>
<keyword evidence="1" id="KW-1133">Transmembrane helix</keyword>